<dbReference type="OrthoDB" id="4036344at2759"/>
<dbReference type="PRINTS" id="PR01548">
    <property type="entry name" value="MEIOTICR114"/>
</dbReference>
<protein>
    <submittedName>
        <fullName evidence="1">Uncharacterized protein</fullName>
    </submittedName>
</protein>
<gene>
    <name evidence="1" type="ORF">Kpol_1041p22</name>
</gene>
<dbReference type="GO" id="GO:0007131">
    <property type="term" value="P:reciprocal meiotic recombination"/>
    <property type="evidence" value="ECO:0007669"/>
    <property type="project" value="InterPro"/>
</dbReference>
<dbReference type="FunCoup" id="A7TL89">
    <property type="interactions" value="33"/>
</dbReference>
<keyword evidence="2" id="KW-1185">Reference proteome</keyword>
<dbReference type="eggNOG" id="ENOG502S7Q1">
    <property type="taxonomic scope" value="Eukaryota"/>
</dbReference>
<dbReference type="EMBL" id="DS480413">
    <property type="protein sequence ID" value="EDO16964.1"/>
    <property type="molecule type" value="Genomic_DNA"/>
</dbReference>
<dbReference type="KEGG" id="vpo:Kpol_1041p22"/>
<reference evidence="1 2" key="1">
    <citation type="journal article" date="2007" name="Proc. Natl. Acad. Sci. U.S.A.">
        <title>Independent sorting-out of thousands of duplicated gene pairs in two yeast species descended from a whole-genome duplication.</title>
        <authorList>
            <person name="Scannell D.R."/>
            <person name="Frank A.C."/>
            <person name="Conant G.C."/>
            <person name="Byrne K.P."/>
            <person name="Woolfit M."/>
            <person name="Wolfe K.H."/>
        </authorList>
    </citation>
    <scope>NUCLEOTIDE SEQUENCE [LARGE SCALE GENOMIC DNA]</scope>
    <source>
        <strain evidence="2">ATCC 22028 / DSM 70294 / BCRC 21397 / CBS 2163 / NBRC 10782 / NRRL Y-8283 / UCD 57-17</strain>
    </source>
</reference>
<name>A7TL89_VANPO</name>
<dbReference type="PhylomeDB" id="A7TL89"/>
<evidence type="ECO:0000313" key="2">
    <source>
        <dbReference type="Proteomes" id="UP000000267"/>
    </source>
</evidence>
<proteinExistence type="predicted"/>
<accession>A7TL89</accession>
<evidence type="ECO:0000313" key="1">
    <source>
        <dbReference type="EMBL" id="EDO16964.1"/>
    </source>
</evidence>
<dbReference type="HOGENOM" id="CLU_602965_0_0_1"/>
<dbReference type="Pfam" id="PF03525">
    <property type="entry name" value="Meiotic_rec114"/>
    <property type="match status" value="1"/>
</dbReference>
<dbReference type="InParanoid" id="A7TL89"/>
<dbReference type="RefSeq" id="XP_001644822.1">
    <property type="nucleotide sequence ID" value="XM_001644772.1"/>
</dbReference>
<dbReference type="AlphaFoldDB" id="A7TL89"/>
<dbReference type="InterPro" id="IPR004354">
    <property type="entry name" value="Meiotic_Rec114"/>
</dbReference>
<sequence length="454" mass="51613">MMFSTKIKVYSKYMETILAPNGFQGPTSGLDINKWKHYPGNDNVAFSLFAKDNCIVVKLVLQHSFTLEEISFPINDSTNTIQFTEMAPALSVKYLGFQNENRVMNRFQVVFNTVEDFERVSSILKYLKCAIKIAKTTGQYKPIERPIQQIISSNLNNEVSLNQGRTAWDNNDTQSNLNLYNNNVMGNNLDFHSEKRRDTIGIIETQLQDSQYFSEYSGENIGNYFDKMNVNLNNSPGSIKAFATNNTTIDKKNLLAKYSGAEIDYSLNNATTGIYRKKPLLQENNSPSQENNMTLAHAKSQTAKSASNIEIDNSQVSNKLDRDILLEGSNKAMLNSTYNFKISEDRGITKDYNKTTSANEKNVVKNCPDNESGNSDNILQNNLDKENIQKGIDEIDSSYLDNSKTSTNLPIEQKGAALRDIRISKVLIKRKLGDEKFNRWVRKDIFFEITVYFY</sequence>
<dbReference type="GeneID" id="5545149"/>
<dbReference type="STRING" id="436907.A7TL89"/>
<dbReference type="Proteomes" id="UP000000267">
    <property type="component" value="Unassembled WGS sequence"/>
</dbReference>
<organism evidence="2">
    <name type="scientific">Vanderwaltozyma polyspora (strain ATCC 22028 / DSM 70294 / BCRC 21397 / CBS 2163 / NBRC 10782 / NRRL Y-8283 / UCD 57-17)</name>
    <name type="common">Kluyveromyces polysporus</name>
    <dbReference type="NCBI Taxonomy" id="436907"/>
    <lineage>
        <taxon>Eukaryota</taxon>
        <taxon>Fungi</taxon>
        <taxon>Dikarya</taxon>
        <taxon>Ascomycota</taxon>
        <taxon>Saccharomycotina</taxon>
        <taxon>Saccharomycetes</taxon>
        <taxon>Saccharomycetales</taxon>
        <taxon>Saccharomycetaceae</taxon>
        <taxon>Vanderwaltozyma</taxon>
    </lineage>
</organism>